<evidence type="ECO:0000256" key="1">
    <source>
        <dbReference type="SAM" id="Phobius"/>
    </source>
</evidence>
<keyword evidence="1" id="KW-0472">Membrane</keyword>
<evidence type="ECO:0000313" key="2">
    <source>
        <dbReference type="EMBL" id="GGD81412.1"/>
    </source>
</evidence>
<dbReference type="EMBL" id="BMCM01000004">
    <property type="protein sequence ID" value="GGD81412.1"/>
    <property type="molecule type" value="Genomic_DNA"/>
</dbReference>
<evidence type="ECO:0000313" key="3">
    <source>
        <dbReference type="Proteomes" id="UP000629365"/>
    </source>
</evidence>
<dbReference type="Proteomes" id="UP000629365">
    <property type="component" value="Unassembled WGS sequence"/>
</dbReference>
<accession>A0ABQ1RTU5</accession>
<keyword evidence="1" id="KW-0812">Transmembrane</keyword>
<name>A0ABQ1RTU5_9MICO</name>
<feature type="transmembrane region" description="Helical" evidence="1">
    <location>
        <begin position="29"/>
        <end position="55"/>
    </location>
</feature>
<reference evidence="3" key="1">
    <citation type="journal article" date="2019" name="Int. J. Syst. Evol. Microbiol.">
        <title>The Global Catalogue of Microorganisms (GCM) 10K type strain sequencing project: providing services to taxonomists for standard genome sequencing and annotation.</title>
        <authorList>
            <consortium name="The Broad Institute Genomics Platform"/>
            <consortium name="The Broad Institute Genome Sequencing Center for Infectious Disease"/>
            <person name="Wu L."/>
            <person name="Ma J."/>
        </authorList>
    </citation>
    <scope>NUCLEOTIDE SEQUENCE [LARGE SCALE GENOMIC DNA]</scope>
    <source>
        <strain evidence="3">CCM 7640</strain>
    </source>
</reference>
<comment type="caution">
    <text evidence="2">The sequence shown here is derived from an EMBL/GenBank/DDBJ whole genome shotgun (WGS) entry which is preliminary data.</text>
</comment>
<keyword evidence="1" id="KW-1133">Transmembrane helix</keyword>
<dbReference type="RefSeq" id="WP_188437242.1">
    <property type="nucleotide sequence ID" value="NZ_BMCM01000004.1"/>
</dbReference>
<proteinExistence type="predicted"/>
<keyword evidence="3" id="KW-1185">Reference proteome</keyword>
<sequence>MKAIERWWAGLTADARALAEDETGDVPGWVLVTLMTAGLVVLIWAVAGPALTGLFEQAISRVSGL</sequence>
<protein>
    <submittedName>
        <fullName evidence="2">Uncharacterized protein</fullName>
    </submittedName>
</protein>
<gene>
    <name evidence="2" type="ORF">GCM10007269_25230</name>
</gene>
<organism evidence="2 3">
    <name type="scientific">Microbacterium murale</name>
    <dbReference type="NCBI Taxonomy" id="1081040"/>
    <lineage>
        <taxon>Bacteria</taxon>
        <taxon>Bacillati</taxon>
        <taxon>Actinomycetota</taxon>
        <taxon>Actinomycetes</taxon>
        <taxon>Micrococcales</taxon>
        <taxon>Microbacteriaceae</taxon>
        <taxon>Microbacterium</taxon>
    </lineage>
</organism>